<dbReference type="InterPro" id="IPR016035">
    <property type="entry name" value="Acyl_Trfase/lysoPLipase"/>
</dbReference>
<dbReference type="GO" id="GO:0016787">
    <property type="term" value="F:hydrolase activity"/>
    <property type="evidence" value="ECO:0007669"/>
    <property type="project" value="UniProtKB-UniRule"/>
</dbReference>
<keyword evidence="5" id="KW-1185">Reference proteome</keyword>
<dbReference type="Gene3D" id="3.40.1090.10">
    <property type="entry name" value="Cytosolic phospholipase A2 catalytic domain"/>
    <property type="match status" value="1"/>
</dbReference>
<protein>
    <recommendedName>
        <fullName evidence="3">PNPLA domain-containing protein</fullName>
    </recommendedName>
</protein>
<dbReference type="PATRIC" id="fig|1548749.3.peg.2870"/>
<gene>
    <name evidence="4" type="ORF">LS48_13740</name>
</gene>
<feature type="active site" description="Proton acceptor" evidence="2">
    <location>
        <position position="298"/>
    </location>
</feature>
<dbReference type="Proteomes" id="UP000070138">
    <property type="component" value="Unassembled WGS sequence"/>
</dbReference>
<keyword evidence="2" id="KW-0378">Hydrolase</keyword>
<evidence type="ECO:0000256" key="2">
    <source>
        <dbReference type="PROSITE-ProRule" id="PRU01161"/>
    </source>
</evidence>
<evidence type="ECO:0000256" key="1">
    <source>
        <dbReference type="ARBA" id="ARBA00023098"/>
    </source>
</evidence>
<name>A0A137REZ6_9FLAO</name>
<dbReference type="STRING" id="1548749.LS48_13740"/>
<sequence>MENENTFKLCITMAGAVSAGAYTAGVLDYLIETLDLWEKAKEKNRKLGIAHPDYDHTIPMHQVEIDVISGSSAGGISGSLTFMALADKKFKSFNKDNPSGTDNIFYKSWVDMGNTAENSTVDKLLNNSDLKEYGEVRSLLNTQAIDVIADEALAVREQREIPKYASDSLDVILTTTNLRGINFMVNFDDSGRDTSKGTVITNHGGFFRYKLKNDKYPTGIPTKEDELYYVLDLSNETHLQYLKDATLSTAAFPIGLKSREVAISAEYIKRYPKYLFNKSKGIEPLLPEGAIYKFNSVDGGVINNEPYGIGLKVLREKNPKSIEACKYGVIMIDPFPNKDHDVAESGSGIMSIAGGLLKALRNQVMFNQDGILDALDMTDRTKFLIEPVRKIEKDGKWVRPKNDLAAAPIGGFAGFLSRDFREHDFQLGRKNCQVFLRYYFAVASEDIEKRLSIVPNSAIKDRYQFSVPAMDPNGEKFFPIIPDMRVLRNFDNQVDKINYGKDAEIQDLPYPKLSFSEFESRYKSKIKDRIGLIVKHLLKNKFLSFLANFFYAKNAGYKFVKEALEKELGENDLLK</sequence>
<feature type="short sequence motif" description="DGA/G" evidence="2">
    <location>
        <begin position="298"/>
        <end position="300"/>
    </location>
</feature>
<dbReference type="PROSITE" id="PS51635">
    <property type="entry name" value="PNPLA"/>
    <property type="match status" value="1"/>
</dbReference>
<reference evidence="5" key="1">
    <citation type="submission" date="2014-10" db="EMBL/GenBank/DDBJ databases">
        <title>Genome sequencing of Vitellibacter sp. D-24.</title>
        <authorList>
            <person name="Thevarajoo S."/>
            <person name="Selvaratnam C."/>
            <person name="Goh K.M."/>
            <person name="Chong C.S."/>
        </authorList>
    </citation>
    <scope>NUCLEOTIDE SEQUENCE [LARGE SCALE GENOMIC DNA]</scope>
    <source>
        <strain evidence="5">D-24</strain>
    </source>
</reference>
<comment type="caution">
    <text evidence="2">Lacks conserved residue(s) required for the propagation of feature annotation.</text>
</comment>
<reference evidence="4 5" key="2">
    <citation type="journal article" date="2016" name="Int. J. Syst. Evol. Microbiol.">
        <title>Vitellibacter aquimaris sp. nov., a marine bacterium isolated from seawater.</title>
        <authorList>
            <person name="Thevarajoo S."/>
            <person name="Selvaratnam C."/>
            <person name="Goh K.M."/>
            <person name="Hong K.W."/>
            <person name="Chan X.Y."/>
            <person name="Chan K.G."/>
            <person name="Chong C.S."/>
        </authorList>
    </citation>
    <scope>NUCLEOTIDE SEQUENCE [LARGE SCALE GENOMIC DNA]</scope>
    <source>
        <strain evidence="4 5">D-24</strain>
    </source>
</reference>
<proteinExistence type="predicted"/>
<evidence type="ECO:0000313" key="4">
    <source>
        <dbReference type="EMBL" id="KXN98042.1"/>
    </source>
</evidence>
<dbReference type="SUPFAM" id="SSF52151">
    <property type="entry name" value="FabD/lysophospholipase-like"/>
    <property type="match status" value="1"/>
</dbReference>
<comment type="caution">
    <text evidence="4">The sequence shown here is derived from an EMBL/GenBank/DDBJ whole genome shotgun (WGS) entry which is preliminary data.</text>
</comment>
<evidence type="ECO:0000259" key="3">
    <source>
        <dbReference type="PROSITE" id="PS51635"/>
    </source>
</evidence>
<dbReference type="AlphaFoldDB" id="A0A137REZ6"/>
<dbReference type="InterPro" id="IPR002641">
    <property type="entry name" value="PNPLA_dom"/>
</dbReference>
<accession>A0A137REZ6</accession>
<dbReference type="GO" id="GO:0016042">
    <property type="term" value="P:lipid catabolic process"/>
    <property type="evidence" value="ECO:0007669"/>
    <property type="project" value="UniProtKB-UniRule"/>
</dbReference>
<feature type="active site" description="Nucleophile" evidence="2">
    <location>
        <position position="72"/>
    </location>
</feature>
<dbReference type="OrthoDB" id="1488362at2"/>
<dbReference type="Pfam" id="PF01734">
    <property type="entry name" value="Patatin"/>
    <property type="match status" value="1"/>
</dbReference>
<dbReference type="EMBL" id="JRWG01000012">
    <property type="protein sequence ID" value="KXN98042.1"/>
    <property type="molecule type" value="Genomic_DNA"/>
</dbReference>
<keyword evidence="1 2" id="KW-0443">Lipid metabolism</keyword>
<keyword evidence="2" id="KW-0442">Lipid degradation</keyword>
<evidence type="ECO:0000313" key="5">
    <source>
        <dbReference type="Proteomes" id="UP000070138"/>
    </source>
</evidence>
<dbReference type="RefSeq" id="WP_062623069.1">
    <property type="nucleotide sequence ID" value="NZ_JRWG01000012.1"/>
</dbReference>
<feature type="domain" description="PNPLA" evidence="3">
    <location>
        <begin position="11"/>
        <end position="311"/>
    </location>
</feature>
<feature type="short sequence motif" description="GXSXG" evidence="2">
    <location>
        <begin position="70"/>
        <end position="74"/>
    </location>
</feature>
<organism evidence="4 5">
    <name type="scientific">Aequorivita aquimaris</name>
    <dbReference type="NCBI Taxonomy" id="1548749"/>
    <lineage>
        <taxon>Bacteria</taxon>
        <taxon>Pseudomonadati</taxon>
        <taxon>Bacteroidota</taxon>
        <taxon>Flavobacteriia</taxon>
        <taxon>Flavobacteriales</taxon>
        <taxon>Flavobacteriaceae</taxon>
        <taxon>Aequorivita</taxon>
    </lineage>
</organism>